<name>B3QRR5_CHLT3</name>
<proteinExistence type="inferred from homology"/>
<dbReference type="PANTHER" id="PTHR30572">
    <property type="entry name" value="MEMBRANE COMPONENT OF TRANSPORTER-RELATED"/>
    <property type="match status" value="1"/>
</dbReference>
<dbReference type="Pfam" id="PF12704">
    <property type="entry name" value="MacB_PCD"/>
    <property type="match status" value="1"/>
</dbReference>
<organism evidence="10 11">
    <name type="scientific">Chloroherpeton thalassium (strain ATCC 35110 / GB-78)</name>
    <dbReference type="NCBI Taxonomy" id="517418"/>
    <lineage>
        <taxon>Bacteria</taxon>
        <taxon>Pseudomonadati</taxon>
        <taxon>Chlorobiota</taxon>
        <taxon>Chlorobiia</taxon>
        <taxon>Chlorobiales</taxon>
        <taxon>Chloroherpetonaceae</taxon>
        <taxon>Chloroherpeton</taxon>
    </lineage>
</organism>
<dbReference type="STRING" id="517418.Ctha_1405"/>
<evidence type="ECO:0000259" key="9">
    <source>
        <dbReference type="Pfam" id="PF12704"/>
    </source>
</evidence>
<feature type="transmembrane region" description="Helical" evidence="7">
    <location>
        <begin position="316"/>
        <end position="349"/>
    </location>
</feature>
<dbReference type="OrthoDB" id="1451596at2"/>
<protein>
    <recommendedName>
        <fullName evidence="12">ABC3 transporter permease protein domain-containing protein</fullName>
    </recommendedName>
</protein>
<sequence length="457" mass="50886">MNFKDLFSFSLQNLFRSKLRTLLTTLGVAIGTGALVAMVSYGVGLQKTFSDEFSDLELFSSVRITSSRIDLDNIFSFSKRTVRNTNEHVDMNFVVLTDSIVQAVRTKVDSLYPGTLVYPETVFPAKVRMDTLQTAVMIEALPANIRQYAGYNKIKYGRFFESDSADQVVISEILLKRIGFEKPEAAINKTLTVSTISLDPNKIMAYAMSPLSFMGGLPLKEEQHKLKIAGVLSEDIQKLSSGFRMIIPIETSKKMRRLNFMSTVDLLKSSKQKGGYSAIIVRAKNQPQAEELKHVISEMGLNPLSFTDQFNQFKKLFLVFDLALAIIGMIALVVATLGITNTMIMSIMERYREIGIMKAVGASDADVRKIFFVESAVIGFMGGILGIISGKLVTVAINRLANIYVVKQAGTELVFFYFPFWLISSALFFAVMISLLAGMYPANRAARIEPVEALRYQ</sequence>
<dbReference type="Proteomes" id="UP000001208">
    <property type="component" value="Chromosome"/>
</dbReference>
<keyword evidence="2" id="KW-1003">Cell membrane</keyword>
<comment type="subcellular location">
    <subcellularLocation>
        <location evidence="1">Cell membrane</location>
        <topology evidence="1">Multi-pass membrane protein</topology>
    </subcellularLocation>
</comment>
<evidence type="ECO:0000256" key="6">
    <source>
        <dbReference type="ARBA" id="ARBA00038076"/>
    </source>
</evidence>
<dbReference type="EMBL" id="CP001100">
    <property type="protein sequence ID" value="ACF13868.1"/>
    <property type="molecule type" value="Genomic_DNA"/>
</dbReference>
<dbReference type="Pfam" id="PF02687">
    <property type="entry name" value="FtsX"/>
    <property type="match status" value="1"/>
</dbReference>
<feature type="transmembrane region" description="Helical" evidence="7">
    <location>
        <begin position="414"/>
        <end position="437"/>
    </location>
</feature>
<dbReference type="InterPro" id="IPR025857">
    <property type="entry name" value="MacB_PCD"/>
</dbReference>
<evidence type="ECO:0000256" key="3">
    <source>
        <dbReference type="ARBA" id="ARBA00022692"/>
    </source>
</evidence>
<keyword evidence="11" id="KW-1185">Reference proteome</keyword>
<evidence type="ECO:0000256" key="2">
    <source>
        <dbReference type="ARBA" id="ARBA00022475"/>
    </source>
</evidence>
<evidence type="ECO:0008006" key="12">
    <source>
        <dbReference type="Google" id="ProtNLM"/>
    </source>
</evidence>
<dbReference type="GO" id="GO:0022857">
    <property type="term" value="F:transmembrane transporter activity"/>
    <property type="evidence" value="ECO:0007669"/>
    <property type="project" value="TreeGrafter"/>
</dbReference>
<dbReference type="HOGENOM" id="CLU_000604_8_7_10"/>
<dbReference type="InterPro" id="IPR050250">
    <property type="entry name" value="Macrolide_Exporter_MacB"/>
</dbReference>
<reference evidence="10 11" key="1">
    <citation type="submission" date="2008-06" db="EMBL/GenBank/DDBJ databases">
        <title>Complete sequence of Chloroherpeton thalassium ATCC 35110.</title>
        <authorList>
            <consortium name="US DOE Joint Genome Institute"/>
            <person name="Lucas S."/>
            <person name="Copeland A."/>
            <person name="Lapidus A."/>
            <person name="Glavina del Rio T."/>
            <person name="Dalin E."/>
            <person name="Tice H."/>
            <person name="Bruce D."/>
            <person name="Goodwin L."/>
            <person name="Pitluck S."/>
            <person name="Schmutz J."/>
            <person name="Larimer F."/>
            <person name="Land M."/>
            <person name="Hauser L."/>
            <person name="Kyrpides N."/>
            <person name="Mikhailova N."/>
            <person name="Liu Z."/>
            <person name="Li T."/>
            <person name="Zhao F."/>
            <person name="Overmann J."/>
            <person name="Bryant D.A."/>
            <person name="Richardson P."/>
        </authorList>
    </citation>
    <scope>NUCLEOTIDE SEQUENCE [LARGE SCALE GENOMIC DNA]</scope>
    <source>
        <strain evidence="11">ATCC 35110 / GB-78</strain>
    </source>
</reference>
<evidence type="ECO:0000259" key="8">
    <source>
        <dbReference type="Pfam" id="PF02687"/>
    </source>
</evidence>
<gene>
    <name evidence="10" type="ordered locus">Ctha_1405</name>
</gene>
<evidence type="ECO:0000256" key="7">
    <source>
        <dbReference type="SAM" id="Phobius"/>
    </source>
</evidence>
<dbReference type="KEGG" id="cts:Ctha_1405"/>
<dbReference type="AlphaFoldDB" id="B3QRR5"/>
<feature type="transmembrane region" description="Helical" evidence="7">
    <location>
        <begin position="370"/>
        <end position="394"/>
    </location>
</feature>
<keyword evidence="4 7" id="KW-1133">Transmembrane helix</keyword>
<dbReference type="InterPro" id="IPR003838">
    <property type="entry name" value="ABC3_permease_C"/>
</dbReference>
<dbReference type="eggNOG" id="COG4591">
    <property type="taxonomic scope" value="Bacteria"/>
</dbReference>
<evidence type="ECO:0000256" key="1">
    <source>
        <dbReference type="ARBA" id="ARBA00004651"/>
    </source>
</evidence>
<evidence type="ECO:0000256" key="4">
    <source>
        <dbReference type="ARBA" id="ARBA00022989"/>
    </source>
</evidence>
<dbReference type="RefSeq" id="WP_012499952.1">
    <property type="nucleotide sequence ID" value="NC_011026.1"/>
</dbReference>
<feature type="domain" description="MacB-like periplasmic core" evidence="9">
    <location>
        <begin position="21"/>
        <end position="294"/>
    </location>
</feature>
<comment type="similarity">
    <text evidence="6">Belongs to the ABC-4 integral membrane protein family.</text>
</comment>
<feature type="transmembrane region" description="Helical" evidence="7">
    <location>
        <begin position="21"/>
        <end position="43"/>
    </location>
</feature>
<accession>B3QRR5</accession>
<dbReference type="GO" id="GO:0005886">
    <property type="term" value="C:plasma membrane"/>
    <property type="evidence" value="ECO:0007669"/>
    <property type="project" value="UniProtKB-SubCell"/>
</dbReference>
<evidence type="ECO:0000313" key="11">
    <source>
        <dbReference type="Proteomes" id="UP000001208"/>
    </source>
</evidence>
<keyword evidence="5 7" id="KW-0472">Membrane</keyword>
<evidence type="ECO:0000313" key="10">
    <source>
        <dbReference type="EMBL" id="ACF13868.1"/>
    </source>
</evidence>
<dbReference type="PANTHER" id="PTHR30572:SF4">
    <property type="entry name" value="ABC TRANSPORTER PERMEASE YTRF"/>
    <property type="match status" value="1"/>
</dbReference>
<evidence type="ECO:0000256" key="5">
    <source>
        <dbReference type="ARBA" id="ARBA00023136"/>
    </source>
</evidence>
<keyword evidence="3 7" id="KW-0812">Transmembrane</keyword>
<feature type="domain" description="ABC3 transporter permease C-terminal" evidence="8">
    <location>
        <begin position="326"/>
        <end position="450"/>
    </location>
</feature>